<comment type="subunit">
    <text evidence="8">Component of the ADA2A-containing complex (ATAC), composed of KAT14, KAT2A, TADA2L, TADA3L, ZZ3, MBIP, WDR5, YEATS2, SGF29 and DR1.</text>
</comment>
<keyword evidence="4" id="KW-0832">Ubl conjugation</keyword>
<dbReference type="InterPro" id="IPR055127">
    <property type="entry name" value="YEATS2_3HBD"/>
</dbReference>
<dbReference type="GO" id="GO:0005634">
    <property type="term" value="C:nucleus"/>
    <property type="evidence" value="ECO:0007669"/>
    <property type="project" value="UniProtKB-SubCell"/>
</dbReference>
<dbReference type="FunFam" id="2.60.40.1970:FF:000001">
    <property type="entry name" value="YEATS domain containing 2"/>
    <property type="match status" value="1"/>
</dbReference>
<dbReference type="InterPro" id="IPR005033">
    <property type="entry name" value="YEATS"/>
</dbReference>
<dbReference type="CDD" id="cd16907">
    <property type="entry name" value="YEATS_YEATS2_like"/>
    <property type="match status" value="1"/>
</dbReference>
<feature type="compositionally biased region" description="Polar residues" evidence="11">
    <location>
        <begin position="522"/>
        <end position="540"/>
    </location>
</feature>
<dbReference type="Pfam" id="PF03366">
    <property type="entry name" value="YEATS"/>
    <property type="match status" value="1"/>
</dbReference>
<feature type="compositionally biased region" description="Low complexity" evidence="11">
    <location>
        <begin position="884"/>
        <end position="893"/>
    </location>
</feature>
<keyword evidence="2" id="KW-1017">Isopeptide bond</keyword>
<feature type="compositionally biased region" description="Polar residues" evidence="11">
    <location>
        <begin position="1207"/>
        <end position="1217"/>
    </location>
</feature>
<keyword evidence="3" id="KW-0597">Phosphoprotein</keyword>
<organism evidence="13 14">
    <name type="scientific">Electrophorus voltai</name>
    <dbReference type="NCBI Taxonomy" id="2609070"/>
    <lineage>
        <taxon>Eukaryota</taxon>
        <taxon>Metazoa</taxon>
        <taxon>Chordata</taxon>
        <taxon>Craniata</taxon>
        <taxon>Vertebrata</taxon>
        <taxon>Euteleostomi</taxon>
        <taxon>Actinopterygii</taxon>
        <taxon>Neopterygii</taxon>
        <taxon>Teleostei</taxon>
        <taxon>Ostariophysi</taxon>
        <taxon>Gymnotiformes</taxon>
        <taxon>Gymnotoidei</taxon>
        <taxon>Gymnotidae</taxon>
        <taxon>Electrophorus</taxon>
    </lineage>
</organism>
<evidence type="ECO:0000256" key="8">
    <source>
        <dbReference type="ARBA" id="ARBA00065122"/>
    </source>
</evidence>
<dbReference type="PANTHER" id="PTHR23195">
    <property type="entry name" value="YEATS DOMAIN"/>
    <property type="match status" value="1"/>
</dbReference>
<reference evidence="13" key="1">
    <citation type="submission" date="2023-03" db="EMBL/GenBank/DDBJ databases">
        <title>Electrophorus voltai genome.</title>
        <authorList>
            <person name="Bian C."/>
        </authorList>
    </citation>
    <scope>NUCLEOTIDE SEQUENCE</scope>
    <source>
        <strain evidence="13">CB-2022</strain>
        <tissue evidence="13">Muscle</tissue>
    </source>
</reference>
<feature type="region of interest" description="Disordered" evidence="11">
    <location>
        <begin position="825"/>
        <end position="851"/>
    </location>
</feature>
<evidence type="ECO:0000256" key="9">
    <source>
        <dbReference type="ARBA" id="ARBA00068329"/>
    </source>
</evidence>
<feature type="domain" description="YEATS" evidence="12">
    <location>
        <begin position="248"/>
        <end position="393"/>
    </location>
</feature>
<feature type="compositionally biased region" description="Low complexity" evidence="11">
    <location>
        <begin position="186"/>
        <end position="200"/>
    </location>
</feature>
<evidence type="ECO:0000256" key="7">
    <source>
        <dbReference type="ARBA" id="ARBA00060245"/>
    </source>
</evidence>
<dbReference type="PROSITE" id="PS51037">
    <property type="entry name" value="YEATS"/>
    <property type="match status" value="1"/>
</dbReference>
<evidence type="ECO:0000259" key="12">
    <source>
        <dbReference type="PROSITE" id="PS51037"/>
    </source>
</evidence>
<dbReference type="Pfam" id="PF22951">
    <property type="entry name" value="3HBD"/>
    <property type="match status" value="1"/>
</dbReference>
<accession>A0AAD8Z1U1</accession>
<keyword evidence="6 10" id="KW-0539">Nucleus</keyword>
<feature type="compositionally biased region" description="Polar residues" evidence="11">
    <location>
        <begin position="414"/>
        <end position="424"/>
    </location>
</feature>
<dbReference type="InterPro" id="IPR038704">
    <property type="entry name" value="YEAST_sf"/>
</dbReference>
<evidence type="ECO:0000256" key="10">
    <source>
        <dbReference type="PROSITE-ProRule" id="PRU00376"/>
    </source>
</evidence>
<proteinExistence type="predicted"/>
<evidence type="ECO:0000256" key="11">
    <source>
        <dbReference type="SAM" id="MobiDB-lite"/>
    </source>
</evidence>
<feature type="compositionally biased region" description="Low complexity" evidence="11">
    <location>
        <begin position="1236"/>
        <end position="1259"/>
    </location>
</feature>
<feature type="compositionally biased region" description="Low complexity" evidence="11">
    <location>
        <begin position="831"/>
        <end position="851"/>
    </location>
</feature>
<dbReference type="EMBL" id="JAROKS010000021">
    <property type="protein sequence ID" value="KAK1790942.1"/>
    <property type="molecule type" value="Genomic_DNA"/>
</dbReference>
<evidence type="ECO:0000256" key="1">
    <source>
        <dbReference type="ARBA" id="ARBA00004123"/>
    </source>
</evidence>
<comment type="caution">
    <text evidence="13">The sequence shown here is derived from an EMBL/GenBank/DDBJ whole genome shotgun (WGS) entry which is preliminary data.</text>
</comment>
<protein>
    <recommendedName>
        <fullName evidence="9">YEATS domain-containing protein 2</fullName>
    </recommendedName>
</protein>
<name>A0AAD8Z1U1_9TELE</name>
<dbReference type="GO" id="GO:0051726">
    <property type="term" value="P:regulation of cell cycle"/>
    <property type="evidence" value="ECO:0007669"/>
    <property type="project" value="UniProtKB-ARBA"/>
</dbReference>
<evidence type="ECO:0000256" key="2">
    <source>
        <dbReference type="ARBA" id="ARBA00022499"/>
    </source>
</evidence>
<comment type="subcellular location">
    <subcellularLocation>
        <location evidence="1 10">Nucleus</location>
    </subcellularLocation>
</comment>
<feature type="region of interest" description="Disordered" evidence="11">
    <location>
        <begin position="1207"/>
        <end position="1259"/>
    </location>
</feature>
<evidence type="ECO:0000313" key="13">
    <source>
        <dbReference type="EMBL" id="KAK1790942.1"/>
    </source>
</evidence>
<comment type="function">
    <text evidence="7">Chromatin reader component of the ATAC complex, a complex with histone acetyltransferase activity on histones H3 and H4. YEATS2 specifically recognizes and binds histone H3 crotonylated at 'Lys-27' (H3K27cr). Crotonylation marks active promoters and enhancers and confers resistance to transcriptional repressors.</text>
</comment>
<evidence type="ECO:0000256" key="3">
    <source>
        <dbReference type="ARBA" id="ARBA00022553"/>
    </source>
</evidence>
<dbReference type="Gene3D" id="2.60.40.1970">
    <property type="entry name" value="YEATS domain"/>
    <property type="match status" value="1"/>
</dbReference>
<sequence>MELNNHKTQRTTTKSLVFPGWDIRAPPQVRKVLKAWLNLNKIRAMDTCSLPVIRLTDMSGVKRKIEDKDPDYEDIAQVQGNKRSRRSEQSARVATVQKIEAIIKEQFGLEMKNKEHEIEAIGQRLNEARRMMDKLRACIVASYYANAGMPKVSEPVKSDMSVLNHPAIKRFLESPSRSSSPLNQDSEAPSGGHSEPESPSLHGDASDAADREEPDRQERRPGRNTGKDTFGVPVSVDQQVTHHTTGDEMSRLYVKKTIVVGNVSKYIAPDKREENDQSTHKWMVYVRGSRKEPSIDHFVKKVWFFLHPSYKPNDLVEVSEPPFHLTRRGWGEFPVRVQIHFKDQRNKRIDIIHHLKLDRTYTGLQTLGAETVVDVELHRNSLGEDFIPFLSSSSSSSSSSSQRASTAAPGLSLAAQSAGQNSRHMASPSQLSSDSSSEKALLVPLPPGQVWLRGARCRALIGPAPQAKATEMVTLGSHSNSAFQPITASCKIAAQGPGPSPTESPGKSFQPITMSCKIVSGSPVSTPSHSPLSQTPTSTPVHMRGGSSVINNPLHHRGQARPGGHEHTQCGWCSEVGSPLAKQSTTAQSSRSPAPKVHTSGYLSSGVKVIIKQEPGEVTTQQSPQQQVVSTATPQQPQQYVTVKGGHMITVSPQKSGAGPGGGATPSKVSVDSLMIGVPVTSALQSAVKQVSMSSGQILVAKSSPAVSKVMAQKQVLAQGVAKAIVSGGGASVTGSITGTAGAHGHQGNRRIGNWWQKWSSQSLPVGSENLIGYLMALMATLQLPVNNLTSLPPGTKLYLTTNSKNPAGKGKLLLIPQGAILRASNTAGHQSQGSSSGSSQSSSSSSVSSGLPGNLSYTSYILKQTPQGTFLVGQPGASGKQGGTSSSGHVVSSSASVTQQAIRVTAGQKAAILAQVVGGSQGSQVKLSDGLVKTVTSAAAHLSKPGTTTLRMTGGVITATSSTPNTPASAAAPTALQPAEGASVPLTPSLSKTATQHPVLVAANQASVINAAKSSSSGVSMAKGTAPLVTVTKSLNMPVISLSKGQAGTPVVNVPKSASPSLVTAASLVGGATVSGKTAAAISGMLKLHSGQSSSQQTVLTIPATQLKQLSLSGATTGLQTLLMPVGKGTGCLPRSTSPRSTSLYPWAKVRGVYLALPHLSLPHSTRGQRYGVSTSLYLTSLYLTLPVGKSRGVYLTLPMGKVVQSGSKPASTALSGPTPPTSAPLAQVKTEPGVSRSSCTTPVTPTPASSTPLPTSAPATVKLEQGLETTTQELINTEHIETLLQLLTAVVKKFPLIVPEKTEDSHPFCATSVDQYYSWNIGKRRASELQRAVAVKRVVQDVLDRSPRLQALSPPKTREVVQWCRLRGYTPPDPEPQCTEEDSIEDILTQIDSEPECPSTLSDASELCQRLAQLQRILKTEPEEEEEEPLDIVTVKEVTTPRVKVKQEQEEVEPEPKYFLGSCPSAQFIRDTAEQVGVSFQPVEVEKGVLAPLLEALILKATEQFASEILREALASTYGRSPQNRAPGEISAVHVHQAISSVPTCDFLTNRYLLITWSLCYSSTVTLYYCVTLSPCCSAPLRNGLEKQRPNPVPTLLISLPASV</sequence>
<keyword evidence="14" id="KW-1185">Reference proteome</keyword>
<feature type="region of interest" description="Disordered" evidence="11">
    <location>
        <begin position="872"/>
        <end position="893"/>
    </location>
</feature>
<evidence type="ECO:0000256" key="6">
    <source>
        <dbReference type="ARBA" id="ARBA00023242"/>
    </source>
</evidence>
<dbReference type="Proteomes" id="UP001239994">
    <property type="component" value="Unassembled WGS sequence"/>
</dbReference>
<evidence type="ECO:0000256" key="4">
    <source>
        <dbReference type="ARBA" id="ARBA00022843"/>
    </source>
</evidence>
<feature type="region of interest" description="Disordered" evidence="11">
    <location>
        <begin position="521"/>
        <end position="541"/>
    </location>
</feature>
<dbReference type="InterPro" id="IPR055129">
    <property type="entry name" value="YEATS_dom"/>
</dbReference>
<evidence type="ECO:0000313" key="14">
    <source>
        <dbReference type="Proteomes" id="UP001239994"/>
    </source>
</evidence>
<gene>
    <name evidence="13" type="ORF">P4O66_014784</name>
</gene>
<feature type="region of interest" description="Disordered" evidence="11">
    <location>
        <begin position="393"/>
        <end position="439"/>
    </location>
</feature>
<dbReference type="GO" id="GO:0006355">
    <property type="term" value="P:regulation of DNA-templated transcription"/>
    <property type="evidence" value="ECO:0007669"/>
    <property type="project" value="InterPro"/>
</dbReference>
<feature type="region of interest" description="Disordered" evidence="11">
    <location>
        <begin position="172"/>
        <end position="244"/>
    </location>
</feature>
<feature type="compositionally biased region" description="Polar residues" evidence="11">
    <location>
        <begin position="175"/>
        <end position="185"/>
    </location>
</feature>
<evidence type="ECO:0000256" key="5">
    <source>
        <dbReference type="ARBA" id="ARBA00023054"/>
    </source>
</evidence>
<keyword evidence="5" id="KW-0175">Coiled coil</keyword>
<dbReference type="GO" id="GO:0070461">
    <property type="term" value="C:SAGA-type complex"/>
    <property type="evidence" value="ECO:0007669"/>
    <property type="project" value="UniProtKB-ARBA"/>
</dbReference>
<feature type="compositionally biased region" description="Basic and acidic residues" evidence="11">
    <location>
        <begin position="204"/>
        <end position="221"/>
    </location>
</feature>